<dbReference type="PATRIC" id="fig|29488.15.peg.3259"/>
<name>A0A1B8YFB4_9GAMM</name>
<feature type="transmembrane region" description="Helical" evidence="4">
    <location>
        <begin position="79"/>
        <end position="98"/>
    </location>
</feature>
<dbReference type="PANTHER" id="PTHR42910">
    <property type="entry name" value="TRANSPORTER SCO4007-RELATED"/>
    <property type="match status" value="1"/>
</dbReference>
<keyword evidence="2 4" id="KW-1133">Transmembrane helix</keyword>
<dbReference type="SUPFAM" id="SSF103473">
    <property type="entry name" value="MFS general substrate transporter"/>
    <property type="match status" value="1"/>
</dbReference>
<evidence type="ECO:0000313" key="7">
    <source>
        <dbReference type="Proteomes" id="UP000092665"/>
    </source>
</evidence>
<dbReference type="Gene3D" id="1.20.1250.20">
    <property type="entry name" value="MFS general substrate transporter like domains"/>
    <property type="match status" value="1"/>
</dbReference>
<evidence type="ECO:0000256" key="2">
    <source>
        <dbReference type="ARBA" id="ARBA00022989"/>
    </source>
</evidence>
<dbReference type="EMBL" id="LOIC01000077">
    <property type="protein sequence ID" value="OCA53854.1"/>
    <property type="molecule type" value="Genomic_DNA"/>
</dbReference>
<proteinExistence type="predicted"/>
<evidence type="ECO:0000256" key="4">
    <source>
        <dbReference type="SAM" id="Phobius"/>
    </source>
</evidence>
<feature type="transmembrane region" description="Helical" evidence="4">
    <location>
        <begin position="104"/>
        <end position="130"/>
    </location>
</feature>
<dbReference type="Proteomes" id="UP000092665">
    <property type="component" value="Unassembled WGS sequence"/>
</dbReference>
<evidence type="ECO:0000259" key="5">
    <source>
        <dbReference type="PROSITE" id="PS50850"/>
    </source>
</evidence>
<reference evidence="7" key="1">
    <citation type="submission" date="2015-11" db="EMBL/GenBank/DDBJ databases">
        <authorList>
            <person name="Tobias N.J."/>
            <person name="Mishra B."/>
            <person name="Gupta D.K."/>
            <person name="Thines M."/>
            <person name="Stinear T.P."/>
            <person name="Bode H.B."/>
        </authorList>
    </citation>
    <scope>NUCLEOTIDE SEQUENCE [LARGE SCALE GENOMIC DNA]</scope>
    <source>
        <strain evidence="7">PB45.5</strain>
    </source>
</reference>
<dbReference type="InterPro" id="IPR011701">
    <property type="entry name" value="MFS"/>
</dbReference>
<dbReference type="Pfam" id="PF07690">
    <property type="entry name" value="MFS_1"/>
    <property type="match status" value="1"/>
</dbReference>
<sequence length="396" mass="42593">MEENISRTSLSPALVALIAIATGLVVASNYYAQPLLDTIALQFNLTANEAGFIVTTAQLSYAVGLIFLVPLGDMFERRGLIVSMTILAAVGLLITATSQNIWQMLLGTALTGLFSVVAQVLVPLAATLALPHQRGKAVGTIMSGLLLGILLARTISGTMTTLGGWRTVFWVASVLLVILSLTLWRYLPRYKQVTDLNYFQLLRSIAKFVTTTPLLRVRSILGALTFANFSMLWTSMAFLLSAPPFNYSEGVIGLFGLVGAAGALMATKTGQLVDKGKGSLTTTISLVLLLLSWIPIGLAKESLIGFMIGILLLDIAIQGVHVTNQSTIYRIMPEARNRLTAAYMTIYFIGGAFGSLVSGYAYKHSGWYGVAAAGMAICTINLIVWFFGKKYEPKTS</sequence>
<gene>
    <name evidence="6" type="primary">ynfM_2</name>
    <name evidence="6" type="ORF">Phpb_02958</name>
</gene>
<keyword evidence="1 4" id="KW-0812">Transmembrane</keyword>
<feature type="transmembrane region" description="Helical" evidence="4">
    <location>
        <begin position="137"/>
        <end position="155"/>
    </location>
</feature>
<feature type="transmembrane region" description="Helical" evidence="4">
    <location>
        <begin position="247"/>
        <end position="266"/>
    </location>
</feature>
<evidence type="ECO:0000256" key="3">
    <source>
        <dbReference type="ARBA" id="ARBA00023136"/>
    </source>
</evidence>
<dbReference type="InterPro" id="IPR020846">
    <property type="entry name" value="MFS_dom"/>
</dbReference>
<feature type="transmembrane region" description="Helical" evidence="4">
    <location>
        <begin position="278"/>
        <end position="296"/>
    </location>
</feature>
<dbReference type="GO" id="GO:0022857">
    <property type="term" value="F:transmembrane transporter activity"/>
    <property type="evidence" value="ECO:0007669"/>
    <property type="project" value="InterPro"/>
</dbReference>
<feature type="transmembrane region" description="Helical" evidence="4">
    <location>
        <begin position="12"/>
        <end position="32"/>
    </location>
</feature>
<feature type="transmembrane region" description="Helical" evidence="4">
    <location>
        <begin position="367"/>
        <end position="388"/>
    </location>
</feature>
<dbReference type="PROSITE" id="PS50850">
    <property type="entry name" value="MFS"/>
    <property type="match status" value="1"/>
</dbReference>
<feature type="transmembrane region" description="Helical" evidence="4">
    <location>
        <begin position="220"/>
        <end position="241"/>
    </location>
</feature>
<dbReference type="CDD" id="cd17324">
    <property type="entry name" value="MFS_NepI_like"/>
    <property type="match status" value="1"/>
</dbReference>
<organism evidence="6 7">
    <name type="scientific">Photorhabdus namnaonensis</name>
    <dbReference type="NCBI Taxonomy" id="1851568"/>
    <lineage>
        <taxon>Bacteria</taxon>
        <taxon>Pseudomonadati</taxon>
        <taxon>Pseudomonadota</taxon>
        <taxon>Gammaproteobacteria</taxon>
        <taxon>Enterobacterales</taxon>
        <taxon>Morganellaceae</taxon>
        <taxon>Photorhabdus</taxon>
    </lineage>
</organism>
<evidence type="ECO:0000313" key="6">
    <source>
        <dbReference type="EMBL" id="OCA53854.1"/>
    </source>
</evidence>
<dbReference type="RefSeq" id="WP_065390991.1">
    <property type="nucleotide sequence ID" value="NZ_CAWMQN010000077.1"/>
</dbReference>
<feature type="transmembrane region" description="Helical" evidence="4">
    <location>
        <begin position="167"/>
        <end position="187"/>
    </location>
</feature>
<accession>A0A1B8YFB4</accession>
<protein>
    <submittedName>
        <fullName evidence="6">Inner membrane transport protein YnfM</fullName>
    </submittedName>
</protein>
<evidence type="ECO:0000256" key="1">
    <source>
        <dbReference type="ARBA" id="ARBA00022692"/>
    </source>
</evidence>
<feature type="transmembrane region" description="Helical" evidence="4">
    <location>
        <begin position="341"/>
        <end position="361"/>
    </location>
</feature>
<dbReference type="AlphaFoldDB" id="A0A1B8YFB4"/>
<feature type="domain" description="Major facilitator superfamily (MFS) profile" evidence="5">
    <location>
        <begin position="14"/>
        <end position="396"/>
    </location>
</feature>
<keyword evidence="7" id="KW-1185">Reference proteome</keyword>
<feature type="transmembrane region" description="Helical" evidence="4">
    <location>
        <begin position="302"/>
        <end position="320"/>
    </location>
</feature>
<dbReference type="PANTHER" id="PTHR42910:SF1">
    <property type="entry name" value="MAJOR FACILITATOR SUPERFAMILY (MFS) PROFILE DOMAIN-CONTAINING PROTEIN"/>
    <property type="match status" value="1"/>
</dbReference>
<feature type="transmembrane region" description="Helical" evidence="4">
    <location>
        <begin position="52"/>
        <end position="72"/>
    </location>
</feature>
<dbReference type="InterPro" id="IPR036259">
    <property type="entry name" value="MFS_trans_sf"/>
</dbReference>
<keyword evidence="3 4" id="KW-0472">Membrane</keyword>
<comment type="caution">
    <text evidence="6">The sequence shown here is derived from an EMBL/GenBank/DDBJ whole genome shotgun (WGS) entry which is preliminary data.</text>
</comment>